<evidence type="ECO:0000313" key="3">
    <source>
        <dbReference type="Proteomes" id="UP000215703"/>
    </source>
</evidence>
<reference evidence="2 4" key="4">
    <citation type="submission" date="2024-07" db="EMBL/GenBank/DDBJ databases">
        <title>Genomic Encyclopedia of Type Strains, Phase V (KMG-V): Genome sequencing to study the core and pangenomes of soil and plant-associated prokaryotes.</title>
        <authorList>
            <person name="Whitman W."/>
        </authorList>
    </citation>
    <scope>NUCLEOTIDE SEQUENCE [LARGE SCALE GENOMIC DNA]</scope>
    <source>
        <strain evidence="2 4">USDA 152</strain>
    </source>
</reference>
<evidence type="ECO:0000313" key="4">
    <source>
        <dbReference type="Proteomes" id="UP001565369"/>
    </source>
</evidence>
<protein>
    <submittedName>
        <fullName evidence="1">Uncharacterized protein</fullName>
    </submittedName>
</protein>
<dbReference type="GeneID" id="92968239"/>
<accession>A0A5H2YZN1</accession>
<reference evidence="1 3" key="1">
    <citation type="journal article" date="2014" name="Int. J. Syst. Evol. Microbiol.">
        <title>Bradyrhizobium ottawaense sp. nov., a symbiotic nitrogen fixing bacterium from root nodules of soybeans in Canada.</title>
        <authorList>
            <person name="Yu X."/>
            <person name="Cloutier S."/>
            <person name="Tambong J.T."/>
            <person name="Bromfield E.S."/>
        </authorList>
    </citation>
    <scope>NUCLEOTIDE SEQUENCE [LARGE SCALE GENOMIC DNA]</scope>
    <source>
        <strain evidence="1 3">OO99</strain>
    </source>
</reference>
<dbReference type="RefSeq" id="WP_028142512.1">
    <property type="nucleotide sequence ID" value="NZ_AP021854.1"/>
</dbReference>
<dbReference type="AlphaFoldDB" id="A0A2U8PIB4"/>
<keyword evidence="4" id="KW-1185">Reference proteome</keyword>
<name>A0A2U8PIB4_9BRAD</name>
<dbReference type="Proteomes" id="UP001565369">
    <property type="component" value="Unassembled WGS sequence"/>
</dbReference>
<organism evidence="1 3">
    <name type="scientific">Bradyrhizobium ottawaense</name>
    <dbReference type="NCBI Taxonomy" id="931866"/>
    <lineage>
        <taxon>Bacteria</taxon>
        <taxon>Pseudomonadati</taxon>
        <taxon>Pseudomonadota</taxon>
        <taxon>Alphaproteobacteria</taxon>
        <taxon>Hyphomicrobiales</taxon>
        <taxon>Nitrobacteraceae</taxon>
        <taxon>Bradyrhizobium</taxon>
    </lineage>
</organism>
<dbReference type="EMBL" id="CP029425">
    <property type="protein sequence ID" value="AWL97067.1"/>
    <property type="molecule type" value="Genomic_DNA"/>
</dbReference>
<reference evidence="1" key="3">
    <citation type="journal article" date="2018" name="Microbiol. Resour. Announc.">
        <title>Complete Genome Sequence of Bradyrhizobium ottawaense OO99(T), an Efficient Nitrogen-Fixing Symbiont of Soybean.</title>
        <authorList>
            <person name="Nguyen H.D.T."/>
            <person name="Cloutier S."/>
            <person name="Bromfield E.S.P."/>
        </authorList>
    </citation>
    <scope>NUCLEOTIDE SEQUENCE</scope>
    <source>
        <strain evidence="1">OO99</strain>
    </source>
</reference>
<proteinExistence type="predicted"/>
<dbReference type="EMBL" id="JBGBZJ010000003">
    <property type="protein sequence ID" value="MEY9456721.1"/>
    <property type="molecule type" value="Genomic_DNA"/>
</dbReference>
<sequence>MSTLKLLSTGLIAVAMLGGPVMARERHAVVRPSSMEANPAASNASLYRDGRACVPAPRVGAFATAPWTGDNVPCEPGTGSF</sequence>
<gene>
    <name evidence="2" type="ORF">ABIG07_005669</name>
    <name evidence="1" type="ORF">CIT37_36875</name>
</gene>
<dbReference type="Proteomes" id="UP000215703">
    <property type="component" value="Chromosome"/>
</dbReference>
<dbReference type="KEGG" id="bot:CIT37_36875"/>
<evidence type="ECO:0000313" key="1">
    <source>
        <dbReference type="EMBL" id="AWL97067.1"/>
    </source>
</evidence>
<reference evidence="1 3" key="2">
    <citation type="journal article" date="2017" name="Syst. Appl. Microbiol.">
        <title>Soybeans inoculated with root zone soils of Canadian native legumes harbour diverse and novel Bradyrhizobium spp. that possess agricultural potential.</title>
        <authorList>
            <person name="Bromfield E.S.P."/>
            <person name="Cloutier S."/>
            <person name="Tambong J.T."/>
            <person name="Tran Thi T.V."/>
        </authorList>
    </citation>
    <scope>NUCLEOTIDE SEQUENCE [LARGE SCALE GENOMIC DNA]</scope>
    <source>
        <strain evidence="1 3">OO99</strain>
    </source>
</reference>
<dbReference type="OrthoDB" id="8255929at2"/>
<accession>A0A2U8PIB4</accession>
<evidence type="ECO:0000313" key="2">
    <source>
        <dbReference type="EMBL" id="MEY9456721.1"/>
    </source>
</evidence>